<evidence type="ECO:0000256" key="4">
    <source>
        <dbReference type="ARBA" id="ARBA00023163"/>
    </source>
</evidence>
<dbReference type="Pfam" id="PF01429">
    <property type="entry name" value="MBD"/>
    <property type="match status" value="1"/>
</dbReference>
<organism evidence="8 9">
    <name type="scientific">Alosa alosa</name>
    <name type="common">allis shad</name>
    <dbReference type="NCBI Taxonomy" id="278164"/>
    <lineage>
        <taxon>Eukaryota</taxon>
        <taxon>Metazoa</taxon>
        <taxon>Chordata</taxon>
        <taxon>Craniata</taxon>
        <taxon>Vertebrata</taxon>
        <taxon>Euteleostomi</taxon>
        <taxon>Actinopterygii</taxon>
        <taxon>Neopterygii</taxon>
        <taxon>Teleostei</taxon>
        <taxon>Clupei</taxon>
        <taxon>Clupeiformes</taxon>
        <taxon>Clupeoidei</taxon>
        <taxon>Clupeidae</taxon>
        <taxon>Alosa</taxon>
    </lineage>
</organism>
<comment type="caution">
    <text evidence="8">The sequence shown here is derived from an EMBL/GenBank/DDBJ whole genome shotgun (WGS) entry which is preliminary data.</text>
</comment>
<name>A0AAV6GNE2_9TELE</name>
<evidence type="ECO:0000256" key="1">
    <source>
        <dbReference type="ARBA" id="ARBA00004123"/>
    </source>
</evidence>
<accession>A0AAV6GNE2</accession>
<dbReference type="Proteomes" id="UP000823561">
    <property type="component" value="Chromosome 10"/>
</dbReference>
<dbReference type="Gene3D" id="3.30.890.10">
    <property type="entry name" value="Methyl-cpg-binding Protein 2, Chain A"/>
    <property type="match status" value="1"/>
</dbReference>
<evidence type="ECO:0000256" key="6">
    <source>
        <dbReference type="SAM" id="MobiDB-lite"/>
    </source>
</evidence>
<dbReference type="Pfam" id="PF13873">
    <property type="entry name" value="Myb_DNA-bind_5"/>
    <property type="match status" value="1"/>
</dbReference>
<feature type="region of interest" description="Disordered" evidence="6">
    <location>
        <begin position="159"/>
        <end position="200"/>
    </location>
</feature>
<gene>
    <name evidence="8" type="ORF">AALO_G00146360</name>
</gene>
<proteinExistence type="predicted"/>
<evidence type="ECO:0000256" key="5">
    <source>
        <dbReference type="ARBA" id="ARBA00023242"/>
    </source>
</evidence>
<dbReference type="GO" id="GO:0000122">
    <property type="term" value="P:negative regulation of transcription by RNA polymerase II"/>
    <property type="evidence" value="ECO:0007669"/>
    <property type="project" value="TreeGrafter"/>
</dbReference>
<keyword evidence="5" id="KW-0539">Nucleus</keyword>
<dbReference type="GO" id="GO:0005654">
    <property type="term" value="C:nucleoplasm"/>
    <property type="evidence" value="ECO:0007669"/>
    <property type="project" value="UniProtKB-ARBA"/>
</dbReference>
<feature type="compositionally biased region" description="Low complexity" evidence="6">
    <location>
        <begin position="42"/>
        <end position="53"/>
    </location>
</feature>
<keyword evidence="9" id="KW-1185">Reference proteome</keyword>
<dbReference type="InterPro" id="IPR028002">
    <property type="entry name" value="Myb_DNA-bind_5"/>
</dbReference>
<dbReference type="EMBL" id="JADWDJ010000010">
    <property type="protein sequence ID" value="KAG5275341.1"/>
    <property type="molecule type" value="Genomic_DNA"/>
</dbReference>
<evidence type="ECO:0000259" key="7">
    <source>
        <dbReference type="PROSITE" id="PS50982"/>
    </source>
</evidence>
<dbReference type="PANTHER" id="PTHR12396">
    <property type="entry name" value="METHYL-CPG BINDING PROTEIN, MBD"/>
    <property type="match status" value="1"/>
</dbReference>
<dbReference type="GO" id="GO:0006346">
    <property type="term" value="P:DNA methylation-dependent constitutive heterochromatin formation"/>
    <property type="evidence" value="ECO:0007669"/>
    <property type="project" value="TreeGrafter"/>
</dbReference>
<evidence type="ECO:0000256" key="3">
    <source>
        <dbReference type="ARBA" id="ARBA00023125"/>
    </source>
</evidence>
<evidence type="ECO:0000313" key="9">
    <source>
        <dbReference type="Proteomes" id="UP000823561"/>
    </source>
</evidence>
<evidence type="ECO:0000313" key="8">
    <source>
        <dbReference type="EMBL" id="KAG5275341.1"/>
    </source>
</evidence>
<keyword evidence="3" id="KW-0238">DNA-binding</keyword>
<dbReference type="PROSITE" id="PS50982">
    <property type="entry name" value="MBD"/>
    <property type="match status" value="1"/>
</dbReference>
<evidence type="ECO:0000256" key="2">
    <source>
        <dbReference type="ARBA" id="ARBA00023015"/>
    </source>
</evidence>
<keyword evidence="4" id="KW-0804">Transcription</keyword>
<dbReference type="SUPFAM" id="SSF54171">
    <property type="entry name" value="DNA-binding domain"/>
    <property type="match status" value="1"/>
</dbReference>
<sequence>MGSPEHGPDEPPGDWLEPLEEDDLEDEEDETQSWGQTGSREGSVSGVERSTSGRGRGGGRRYRPRVLVEEDWDDCPSLNVYRPRVLVEEDWDDCPSLGGGWKRKEVFRRSGCYMGKSDTYYMSPTGVRVRSKVELAKCLARSVDLNTFDFKSGQFLSGQARKRGRRAKGSMQSDQSQEEDQLLAEKERPPAKRKRTRNFSDVEKKHLRQLVLSFPVAQRSKARGGSGSDKRQAWAEICQRFNQATETPRTLQQLKFLWRKESLAGGQGGSAPEGPEAP</sequence>
<dbReference type="GO" id="GO:0008327">
    <property type="term" value="F:methyl-CpG binding"/>
    <property type="evidence" value="ECO:0007669"/>
    <property type="project" value="TreeGrafter"/>
</dbReference>
<feature type="compositionally biased region" description="Acidic residues" evidence="6">
    <location>
        <begin position="17"/>
        <end position="31"/>
    </location>
</feature>
<reference evidence="8" key="1">
    <citation type="submission" date="2020-10" db="EMBL/GenBank/DDBJ databases">
        <title>Chromosome-scale genome assembly of the Allis shad, Alosa alosa.</title>
        <authorList>
            <person name="Margot Z."/>
            <person name="Christophe K."/>
            <person name="Cabau C."/>
            <person name="Louis A."/>
            <person name="Berthelot C."/>
            <person name="Parey E."/>
            <person name="Roest Crollius H."/>
            <person name="Montfort J."/>
            <person name="Robinson-Rechavi M."/>
            <person name="Bucao C."/>
            <person name="Bouchez O."/>
            <person name="Gislard M."/>
            <person name="Lluch J."/>
            <person name="Milhes M."/>
            <person name="Lampietro C."/>
            <person name="Lopez Roques C."/>
            <person name="Donnadieu C."/>
            <person name="Braasch I."/>
            <person name="Desvignes T."/>
            <person name="Postlethwait J."/>
            <person name="Bobe J."/>
            <person name="Guiguen Y."/>
        </authorList>
    </citation>
    <scope>NUCLEOTIDE SEQUENCE</scope>
    <source>
        <strain evidence="8">M-15738</strain>
        <tissue evidence="8">Blood</tissue>
    </source>
</reference>
<dbReference type="SMART" id="SM00391">
    <property type="entry name" value="MBD"/>
    <property type="match status" value="1"/>
</dbReference>
<feature type="region of interest" description="Disordered" evidence="6">
    <location>
        <begin position="1"/>
        <end position="63"/>
    </location>
</feature>
<dbReference type="InterPro" id="IPR001739">
    <property type="entry name" value="Methyl_CpG_DNA-bd"/>
</dbReference>
<dbReference type="AlphaFoldDB" id="A0AAV6GNE2"/>
<keyword evidence="2" id="KW-0805">Transcription regulation</keyword>
<dbReference type="CDD" id="cd01396">
    <property type="entry name" value="MeCP2_MBD"/>
    <property type="match status" value="1"/>
</dbReference>
<protein>
    <recommendedName>
        <fullName evidence="7">MBD domain-containing protein</fullName>
    </recommendedName>
</protein>
<feature type="domain" description="MBD" evidence="7">
    <location>
        <begin position="87"/>
        <end position="155"/>
    </location>
</feature>
<dbReference type="InterPro" id="IPR016177">
    <property type="entry name" value="DNA-bd_dom_sf"/>
</dbReference>
<dbReference type="PANTHER" id="PTHR12396:SF57">
    <property type="entry name" value="METHYL-CPG-BINDING DOMAIN PROTEIN 1"/>
    <property type="match status" value="1"/>
</dbReference>
<comment type="subcellular location">
    <subcellularLocation>
        <location evidence="1">Nucleus</location>
    </subcellularLocation>
</comment>